<dbReference type="Proteomes" id="UP001314263">
    <property type="component" value="Unassembled WGS sequence"/>
</dbReference>
<protein>
    <submittedName>
        <fullName evidence="1">Uncharacterized protein</fullName>
    </submittedName>
</protein>
<keyword evidence="2" id="KW-1185">Reference proteome</keyword>
<organism evidence="1 2">
    <name type="scientific">Coccomyxa viridis</name>
    <dbReference type="NCBI Taxonomy" id="1274662"/>
    <lineage>
        <taxon>Eukaryota</taxon>
        <taxon>Viridiplantae</taxon>
        <taxon>Chlorophyta</taxon>
        <taxon>core chlorophytes</taxon>
        <taxon>Trebouxiophyceae</taxon>
        <taxon>Trebouxiophyceae incertae sedis</taxon>
        <taxon>Coccomyxaceae</taxon>
        <taxon>Coccomyxa</taxon>
    </lineage>
</organism>
<gene>
    <name evidence="1" type="ORF">CVIRNUC_004385</name>
</gene>
<proteinExistence type="predicted"/>
<accession>A0AAV1I3Z4</accession>
<dbReference type="EMBL" id="CAUYUE010000005">
    <property type="protein sequence ID" value="CAK0776504.1"/>
    <property type="molecule type" value="Genomic_DNA"/>
</dbReference>
<dbReference type="AlphaFoldDB" id="A0AAV1I3Z4"/>
<comment type="caution">
    <text evidence="1">The sequence shown here is derived from an EMBL/GenBank/DDBJ whole genome shotgun (WGS) entry which is preliminary data.</text>
</comment>
<evidence type="ECO:0000313" key="1">
    <source>
        <dbReference type="EMBL" id="CAK0776504.1"/>
    </source>
</evidence>
<name>A0AAV1I3Z4_9CHLO</name>
<sequence>MAQDDAAVSEVILTIVTRIAELTRTEGSVVVPKSRQGGRGLDVVPTDRIVEPTHETLSDSQLFDLTVSAIDDCYRRAWTKLHSRHKADRLASFADAQKEPLELTDTEVKDLKEFLTVHYTQTKKLRGQDIQYDEATCQITSIPRLLKLESGFALKPAVKQAARAAVPREKPACEPAIRKILRKMR</sequence>
<reference evidence="1 2" key="1">
    <citation type="submission" date="2023-10" db="EMBL/GenBank/DDBJ databases">
        <authorList>
            <person name="Maclean D."/>
            <person name="Macfadyen A."/>
        </authorList>
    </citation>
    <scope>NUCLEOTIDE SEQUENCE [LARGE SCALE GENOMIC DNA]</scope>
</reference>
<evidence type="ECO:0000313" key="2">
    <source>
        <dbReference type="Proteomes" id="UP001314263"/>
    </source>
</evidence>